<reference evidence="2" key="1">
    <citation type="submission" date="2022-11" db="UniProtKB">
        <authorList>
            <consortium name="WormBaseParasite"/>
        </authorList>
    </citation>
    <scope>IDENTIFICATION</scope>
</reference>
<dbReference type="Proteomes" id="UP000887576">
    <property type="component" value="Unplaced"/>
</dbReference>
<evidence type="ECO:0000313" key="2">
    <source>
        <dbReference type="WBParaSite" id="JU765_v2.g20135.t1"/>
    </source>
</evidence>
<protein>
    <submittedName>
        <fullName evidence="2">RING-type domain-containing protein</fullName>
    </submittedName>
</protein>
<evidence type="ECO:0000313" key="1">
    <source>
        <dbReference type="Proteomes" id="UP000887576"/>
    </source>
</evidence>
<proteinExistence type="predicted"/>
<dbReference type="WBParaSite" id="JU765_v2.g20135.t1">
    <property type="protein sequence ID" value="JU765_v2.g20135.t1"/>
    <property type="gene ID" value="JU765_v2.g20135"/>
</dbReference>
<sequence>MSRLGNNKPFGRSRSPSLPDDIPGLDHDAPAAITCPVCLEIYVEPKLLNCGHTLCLKCVQQLIQNARQSALGYRDAEFMCPECRRPCSAGFHNLLPTNYRLADVINQFKAMKTSPKRIEKPVEPLLKCKGCQEQVKQKQLFICTSCSSSVTTLIEDTSFCGTCCVKNHNGHALISIDQLTTAQERQKVSSNISNKLHELQTRFLGQCSKFNSPQLQQSKTDLLTSIETAFKHISYNSGIGRLGTNHILTKNDLKKVEAVCDKFSNVYDGTMTQLQFLENEYIERLRTLKEGFESQYKNDVFQDVAVDFSFSNVGAPQEEPNLFIYSNSKPSRRRRNPRFRLNGYRDSNRSVTSVTNSAADQSDDDL</sequence>
<name>A0AC34QWK9_9BILA</name>
<organism evidence="1 2">
    <name type="scientific">Panagrolaimus sp. JU765</name>
    <dbReference type="NCBI Taxonomy" id="591449"/>
    <lineage>
        <taxon>Eukaryota</taxon>
        <taxon>Metazoa</taxon>
        <taxon>Ecdysozoa</taxon>
        <taxon>Nematoda</taxon>
        <taxon>Chromadorea</taxon>
        <taxon>Rhabditida</taxon>
        <taxon>Tylenchina</taxon>
        <taxon>Panagrolaimomorpha</taxon>
        <taxon>Panagrolaimoidea</taxon>
        <taxon>Panagrolaimidae</taxon>
        <taxon>Panagrolaimus</taxon>
    </lineage>
</organism>
<accession>A0AC34QWK9</accession>